<dbReference type="GO" id="GO:0008965">
    <property type="term" value="F:phosphoenolpyruvate-protein phosphotransferase activity"/>
    <property type="evidence" value="ECO:0007669"/>
    <property type="project" value="UniProtKB-EC"/>
</dbReference>
<evidence type="ECO:0000256" key="4">
    <source>
        <dbReference type="ARBA" id="ARBA00004496"/>
    </source>
</evidence>
<evidence type="ECO:0000256" key="11">
    <source>
        <dbReference type="ARBA" id="ARBA00022679"/>
    </source>
</evidence>
<dbReference type="PROSITE" id="PS00742">
    <property type="entry name" value="PEP_ENZYMES_2"/>
    <property type="match status" value="1"/>
</dbReference>
<protein>
    <recommendedName>
        <fullName evidence="7 17">Phosphoenolpyruvate-protein phosphotransferase</fullName>
        <ecNumber evidence="6 17">2.7.3.9</ecNumber>
    </recommendedName>
    <alternativeName>
        <fullName evidence="16 17">Phosphotransferase system, enzyme I</fullName>
    </alternativeName>
</protein>
<evidence type="ECO:0000256" key="20">
    <source>
        <dbReference type="PIRSR" id="PIRSR000732-3"/>
    </source>
</evidence>
<dbReference type="GO" id="GO:0016301">
    <property type="term" value="F:kinase activity"/>
    <property type="evidence" value="ECO:0007669"/>
    <property type="project" value="UniProtKB-KW"/>
</dbReference>
<evidence type="ECO:0000256" key="8">
    <source>
        <dbReference type="ARBA" id="ARBA00022448"/>
    </source>
</evidence>
<organism evidence="24 25">
    <name type="scientific">Tessaracoccus rhinocerotis</name>
    <dbReference type="NCBI Taxonomy" id="1689449"/>
    <lineage>
        <taxon>Bacteria</taxon>
        <taxon>Bacillati</taxon>
        <taxon>Actinomycetota</taxon>
        <taxon>Actinomycetes</taxon>
        <taxon>Propionibacteriales</taxon>
        <taxon>Propionibacteriaceae</taxon>
        <taxon>Tessaracoccus</taxon>
    </lineage>
</organism>
<dbReference type="NCBIfam" id="TIGR01417">
    <property type="entry name" value="PTS_I_fam"/>
    <property type="match status" value="1"/>
</dbReference>
<dbReference type="InterPro" id="IPR018274">
    <property type="entry name" value="PEP_util_AS"/>
</dbReference>
<evidence type="ECO:0000256" key="15">
    <source>
        <dbReference type="ARBA" id="ARBA00022842"/>
    </source>
</evidence>
<keyword evidence="9 17" id="KW-0963">Cytoplasm</keyword>
<evidence type="ECO:0000256" key="16">
    <source>
        <dbReference type="ARBA" id="ARBA00033235"/>
    </source>
</evidence>
<dbReference type="Pfam" id="PF00391">
    <property type="entry name" value="PEP-utilizers"/>
    <property type="match status" value="1"/>
</dbReference>
<comment type="catalytic activity">
    <reaction evidence="1 17">
        <text>L-histidyl-[protein] + phosphoenolpyruvate = N(pros)-phospho-L-histidyl-[protein] + pyruvate</text>
        <dbReference type="Rhea" id="RHEA:23880"/>
        <dbReference type="Rhea" id="RHEA-COMP:9745"/>
        <dbReference type="Rhea" id="RHEA-COMP:9746"/>
        <dbReference type="ChEBI" id="CHEBI:15361"/>
        <dbReference type="ChEBI" id="CHEBI:29979"/>
        <dbReference type="ChEBI" id="CHEBI:58702"/>
        <dbReference type="ChEBI" id="CHEBI:64837"/>
        <dbReference type="EC" id="2.7.3.9"/>
    </reaction>
</comment>
<dbReference type="Pfam" id="PF05524">
    <property type="entry name" value="PEP-utilisers_N"/>
    <property type="match status" value="1"/>
</dbReference>
<feature type="binding site" evidence="19">
    <location>
        <position position="291"/>
    </location>
    <ligand>
        <name>phosphoenolpyruvate</name>
        <dbReference type="ChEBI" id="CHEBI:58702"/>
    </ligand>
</feature>
<evidence type="ECO:0000256" key="6">
    <source>
        <dbReference type="ARBA" id="ARBA00012232"/>
    </source>
</evidence>
<dbReference type="PANTHER" id="PTHR46244">
    <property type="entry name" value="PHOSPHOENOLPYRUVATE-PROTEIN PHOSPHOTRANSFERASE"/>
    <property type="match status" value="1"/>
</dbReference>
<dbReference type="InterPro" id="IPR008279">
    <property type="entry name" value="PEP-util_enz_mobile_dom"/>
</dbReference>
<feature type="domain" description="PEP-utilising enzyme mobile" evidence="21">
    <location>
        <begin position="155"/>
        <end position="224"/>
    </location>
</feature>
<feature type="binding site" evidence="19">
    <location>
        <begin position="441"/>
        <end position="442"/>
    </location>
    <ligand>
        <name>phosphoenolpyruvate</name>
        <dbReference type="ChEBI" id="CHEBI:58702"/>
    </ligand>
</feature>
<dbReference type="SUPFAM" id="SSF52009">
    <property type="entry name" value="Phosphohistidine domain"/>
    <property type="match status" value="1"/>
</dbReference>
<dbReference type="InterPro" id="IPR023151">
    <property type="entry name" value="PEP_util_CS"/>
</dbReference>
<gene>
    <name evidence="24" type="primary">ptsP</name>
    <name evidence="24" type="ORF">FOJ82_05990</name>
</gene>
<evidence type="ECO:0000259" key="23">
    <source>
        <dbReference type="Pfam" id="PF05524"/>
    </source>
</evidence>
<evidence type="ECO:0000256" key="19">
    <source>
        <dbReference type="PIRSR" id="PIRSR000732-2"/>
    </source>
</evidence>
<dbReference type="InterPro" id="IPR006318">
    <property type="entry name" value="PTS_EI-like"/>
</dbReference>
<keyword evidence="24" id="KW-0670">Pyruvate</keyword>
<sequence length="558" mass="57981">MNDSQLTGTGVVPGIAHAPAAWLRQLQLPPIDESTLDEGDRDAEKERLMAAVAVVADRYDARAAAATGAANEVLTATAGLARDRGWTRAASKLVATGTRAPKAVSEAIATFVAQFEQLGGVMAERTTDLKDIRDRVMAELLGLPEPGLPDPDGQFVLMAADLAPADTAGLDPERTVALVTELGGPTSHTAIIARQLGIPCVVAVAGLDAAVAEGTSVLVDGTTGQVRWGVPEEEAAELVAKDAERREAIRSWTGPAQLASGERVQLLANVADGAAARKAAPTAAEGVGLFRTELGFLSAQSEPTAEEQGALYREVLDAFPGKKVVIRTLDAGSDKPVPFVKHEHEENPALGVRGVRLSFARDGLLARQLDGIAAARDSQEGEKSEVWVMAPMIATIDEARRFAEETRARDLKAGIMVEVPSVALLADAFLREVDFMSIGTNDLTQYTMAADRLAADLAHLTNPWQPAVLHLVARTAEAGVAAGKPVGVCGEAAADPLLACVLVGMGITSLSMAGGAISAVGAQLGQVKKAQCEDAAVAALAATTAETARQVALEMVTT</sequence>
<feature type="binding site" evidence="19">
    <location>
        <position position="327"/>
    </location>
    <ligand>
        <name>phosphoenolpyruvate</name>
        <dbReference type="ChEBI" id="CHEBI:58702"/>
    </ligand>
</feature>
<dbReference type="InterPro" id="IPR000121">
    <property type="entry name" value="PEP_util_C"/>
</dbReference>
<evidence type="ECO:0000256" key="1">
    <source>
        <dbReference type="ARBA" id="ARBA00000683"/>
    </source>
</evidence>
<dbReference type="InterPro" id="IPR015813">
    <property type="entry name" value="Pyrv/PenolPyrv_kinase-like_dom"/>
</dbReference>
<dbReference type="GO" id="GO:0046872">
    <property type="term" value="F:metal ion binding"/>
    <property type="evidence" value="ECO:0007669"/>
    <property type="project" value="UniProtKB-KW"/>
</dbReference>
<keyword evidence="12 17" id="KW-0598">Phosphotransferase system</keyword>
<name>A0A553K1U2_9ACTN</name>
<dbReference type="PRINTS" id="PR01736">
    <property type="entry name" value="PHPHTRNFRASE"/>
</dbReference>
<feature type="binding site" evidence="19">
    <location>
        <position position="452"/>
    </location>
    <ligand>
        <name>phosphoenolpyruvate</name>
        <dbReference type="ChEBI" id="CHEBI:58702"/>
    </ligand>
</feature>
<evidence type="ECO:0000256" key="7">
    <source>
        <dbReference type="ARBA" id="ARBA00016544"/>
    </source>
</evidence>
<dbReference type="OrthoDB" id="9765468at2"/>
<dbReference type="PIRSF" id="PIRSF000732">
    <property type="entry name" value="PTS_enzyme_I"/>
    <property type="match status" value="1"/>
</dbReference>
<evidence type="ECO:0000256" key="13">
    <source>
        <dbReference type="ARBA" id="ARBA00022723"/>
    </source>
</evidence>
<evidence type="ECO:0000256" key="3">
    <source>
        <dbReference type="ARBA" id="ARBA00002728"/>
    </source>
</evidence>
<comment type="subcellular location">
    <subcellularLocation>
        <location evidence="4 17">Cytoplasm</location>
    </subcellularLocation>
</comment>
<feature type="binding site" evidence="20">
    <location>
        <position position="418"/>
    </location>
    <ligand>
        <name>Mg(2+)</name>
        <dbReference type="ChEBI" id="CHEBI:18420"/>
    </ligand>
</feature>
<evidence type="ECO:0000256" key="14">
    <source>
        <dbReference type="ARBA" id="ARBA00022777"/>
    </source>
</evidence>
<dbReference type="InterPro" id="IPR008731">
    <property type="entry name" value="PTS_EIN"/>
</dbReference>
<dbReference type="EC" id="2.7.3.9" evidence="6 17"/>
<dbReference type="InterPro" id="IPR050499">
    <property type="entry name" value="PEP-utilizing_PTS_enzyme"/>
</dbReference>
<dbReference type="InterPro" id="IPR040442">
    <property type="entry name" value="Pyrv_kinase-like_dom_sf"/>
</dbReference>
<dbReference type="GO" id="GO:0009401">
    <property type="term" value="P:phosphoenolpyruvate-dependent sugar phosphotransferase system"/>
    <property type="evidence" value="ECO:0007669"/>
    <property type="project" value="UniProtKB-KW"/>
</dbReference>
<dbReference type="SUPFAM" id="SSF51621">
    <property type="entry name" value="Phosphoenolpyruvate/pyruvate domain"/>
    <property type="match status" value="1"/>
</dbReference>
<feature type="active site" description="Tele-phosphohistidine intermediate" evidence="18">
    <location>
        <position position="188"/>
    </location>
</feature>
<feature type="domain" description="PEP-utilising enzyme C-terminal" evidence="22">
    <location>
        <begin position="252"/>
        <end position="527"/>
    </location>
</feature>
<dbReference type="SUPFAM" id="SSF47831">
    <property type="entry name" value="Enzyme I of the PEP:sugar phosphotransferase system HPr-binding (sub)domain"/>
    <property type="match status" value="1"/>
</dbReference>
<dbReference type="GO" id="GO:0005737">
    <property type="term" value="C:cytoplasm"/>
    <property type="evidence" value="ECO:0007669"/>
    <property type="project" value="UniProtKB-SubCell"/>
</dbReference>
<feature type="binding site" evidence="20">
    <location>
        <position position="442"/>
    </location>
    <ligand>
        <name>Mg(2+)</name>
        <dbReference type="ChEBI" id="CHEBI:18420"/>
    </ligand>
</feature>
<dbReference type="Pfam" id="PF02896">
    <property type="entry name" value="PEP-utilizers_C"/>
    <property type="match status" value="1"/>
</dbReference>
<dbReference type="PROSITE" id="PS00370">
    <property type="entry name" value="PEP_ENZYMES_PHOS_SITE"/>
    <property type="match status" value="1"/>
</dbReference>
<evidence type="ECO:0000256" key="17">
    <source>
        <dbReference type="PIRNR" id="PIRNR000732"/>
    </source>
</evidence>
<evidence type="ECO:0000256" key="12">
    <source>
        <dbReference type="ARBA" id="ARBA00022683"/>
    </source>
</evidence>
<dbReference type="InterPro" id="IPR036637">
    <property type="entry name" value="Phosphohistidine_dom_sf"/>
</dbReference>
<evidence type="ECO:0000313" key="24">
    <source>
        <dbReference type="EMBL" id="TRY18667.1"/>
    </source>
</evidence>
<keyword evidence="8 17" id="KW-0813">Transport</keyword>
<dbReference type="InterPro" id="IPR036618">
    <property type="entry name" value="PtsI_HPr-bd_sf"/>
</dbReference>
<reference evidence="24 25" key="1">
    <citation type="submission" date="2019-07" db="EMBL/GenBank/DDBJ databases">
        <authorList>
            <person name="Zhou L.-Y."/>
        </authorList>
    </citation>
    <scope>NUCLEOTIDE SEQUENCE [LARGE SCALE GENOMIC DNA]</scope>
    <source>
        <strain evidence="24 25">YIM 101269</strain>
    </source>
</reference>
<comment type="cofactor">
    <cofactor evidence="2 17 20">
        <name>Mg(2+)</name>
        <dbReference type="ChEBI" id="CHEBI:18420"/>
    </cofactor>
</comment>
<proteinExistence type="inferred from homology"/>
<comment type="function">
    <text evidence="3 17">General (non sugar-specific) component of the phosphoenolpyruvate-dependent sugar phosphotransferase system (sugar PTS). This major carbohydrate active-transport system catalyzes the phosphorylation of incoming sugar substrates concomitantly with their translocation across the cell membrane. Enzyme I transfers the phosphoryl group from phosphoenolpyruvate (PEP) to the phosphoryl carrier protein (HPr).</text>
</comment>
<comment type="similarity">
    <text evidence="5 17">Belongs to the PEP-utilizing enzyme family.</text>
</comment>
<evidence type="ECO:0000256" key="5">
    <source>
        <dbReference type="ARBA" id="ARBA00007837"/>
    </source>
</evidence>
<evidence type="ECO:0000256" key="2">
    <source>
        <dbReference type="ARBA" id="ARBA00001946"/>
    </source>
</evidence>
<evidence type="ECO:0000256" key="9">
    <source>
        <dbReference type="ARBA" id="ARBA00022490"/>
    </source>
</evidence>
<dbReference type="EMBL" id="VKKG01000002">
    <property type="protein sequence ID" value="TRY18667.1"/>
    <property type="molecule type" value="Genomic_DNA"/>
</dbReference>
<evidence type="ECO:0000259" key="22">
    <source>
        <dbReference type="Pfam" id="PF02896"/>
    </source>
</evidence>
<dbReference type="PANTHER" id="PTHR46244:SF3">
    <property type="entry name" value="PHOSPHOENOLPYRUVATE-PROTEIN PHOSPHOTRANSFERASE"/>
    <property type="match status" value="1"/>
</dbReference>
<comment type="caution">
    <text evidence="24">The sequence shown here is derived from an EMBL/GenBank/DDBJ whole genome shotgun (WGS) entry which is preliminary data.</text>
</comment>
<feature type="active site" description="Proton donor" evidence="18">
    <location>
        <position position="489"/>
    </location>
</feature>
<evidence type="ECO:0000256" key="18">
    <source>
        <dbReference type="PIRSR" id="PIRSR000732-1"/>
    </source>
</evidence>
<keyword evidence="11 17" id="KW-0808">Transferase</keyword>
<evidence type="ECO:0000313" key="25">
    <source>
        <dbReference type="Proteomes" id="UP000317638"/>
    </source>
</evidence>
<evidence type="ECO:0000259" key="21">
    <source>
        <dbReference type="Pfam" id="PF00391"/>
    </source>
</evidence>
<keyword evidence="10 17" id="KW-0762">Sugar transport</keyword>
<dbReference type="RefSeq" id="WP_143937561.1">
    <property type="nucleotide sequence ID" value="NZ_VKKG01000002.1"/>
</dbReference>
<keyword evidence="14 17" id="KW-0418">Kinase</keyword>
<evidence type="ECO:0000256" key="10">
    <source>
        <dbReference type="ARBA" id="ARBA00022597"/>
    </source>
</evidence>
<dbReference type="Gene3D" id="3.50.30.10">
    <property type="entry name" value="Phosphohistidine domain"/>
    <property type="match status" value="1"/>
</dbReference>
<keyword evidence="13 17" id="KW-0479">Metal-binding</keyword>
<keyword evidence="25" id="KW-1185">Reference proteome</keyword>
<dbReference type="Gene3D" id="3.20.20.60">
    <property type="entry name" value="Phosphoenolpyruvate-binding domains"/>
    <property type="match status" value="1"/>
</dbReference>
<dbReference type="InterPro" id="IPR024692">
    <property type="entry name" value="PTS_EI"/>
</dbReference>
<accession>A0A553K1U2</accession>
<dbReference type="Gene3D" id="1.10.274.10">
    <property type="entry name" value="PtsI, HPr-binding domain"/>
    <property type="match status" value="1"/>
</dbReference>
<dbReference type="AlphaFoldDB" id="A0A553K1U2"/>
<feature type="domain" description="Phosphotransferase system enzyme I N-terminal" evidence="23">
    <location>
        <begin position="7"/>
        <end position="125"/>
    </location>
</feature>
<dbReference type="Proteomes" id="UP000317638">
    <property type="component" value="Unassembled WGS sequence"/>
</dbReference>
<keyword evidence="15 17" id="KW-0460">Magnesium</keyword>